<keyword evidence="3" id="KW-1185">Reference proteome</keyword>
<proteinExistence type="predicted"/>
<reference evidence="2 3" key="1">
    <citation type="submission" date="2019-06" db="EMBL/GenBank/DDBJ databases">
        <authorList>
            <person name="Livingstone P."/>
            <person name="Whitworth D."/>
        </authorList>
    </citation>
    <scope>NUCLEOTIDE SEQUENCE [LARGE SCALE GENOMIC DNA]</scope>
    <source>
        <strain evidence="2 3">AM401</strain>
    </source>
</reference>
<evidence type="ECO:0000313" key="2">
    <source>
        <dbReference type="EMBL" id="TQF11649.1"/>
    </source>
</evidence>
<protein>
    <submittedName>
        <fullName evidence="2">Uncharacterized protein</fullName>
    </submittedName>
</protein>
<comment type="caution">
    <text evidence="2">The sequence shown here is derived from an EMBL/GenBank/DDBJ whole genome shotgun (WGS) entry which is preliminary data.</text>
</comment>
<dbReference type="RefSeq" id="WP_141646606.1">
    <property type="nucleotide sequence ID" value="NZ_VIFM01000177.1"/>
</dbReference>
<accession>A0A540WRM1</accession>
<gene>
    <name evidence="2" type="ORF">FJV41_33185</name>
</gene>
<organism evidence="2 3">
    <name type="scientific">Myxococcus llanfairpwllgwyngyllgogerychwyrndrobwllllantysiliogogogochensis</name>
    <dbReference type="NCBI Taxonomy" id="2590453"/>
    <lineage>
        <taxon>Bacteria</taxon>
        <taxon>Pseudomonadati</taxon>
        <taxon>Myxococcota</taxon>
        <taxon>Myxococcia</taxon>
        <taxon>Myxococcales</taxon>
        <taxon>Cystobacterineae</taxon>
        <taxon>Myxococcaceae</taxon>
        <taxon>Myxococcus</taxon>
    </lineage>
</organism>
<evidence type="ECO:0000256" key="1">
    <source>
        <dbReference type="SAM" id="MobiDB-lite"/>
    </source>
</evidence>
<feature type="region of interest" description="Disordered" evidence="1">
    <location>
        <begin position="52"/>
        <end position="93"/>
    </location>
</feature>
<sequence>MGTERIGDGGAAEAARRAAEAARRAAEEAARRAAEAARKAAEAAAKQAAEAARKVAEAQKNKSTFEPAGAKNKLNLDGKSAPSTSLFSENSKDSKVNCLDKAADFVSKSSPELQGRSDLVFLKDSRPGAEGQSGHVVVRQGERVLDPSNGKSYEDMPAYLKEQPHYSEAGTIPGTSAAKIFSTEAGSPERTQALADANVSPELQKMMVADYPADIGGAPNPVTTEPYETKIPGQAGPVSVEFSDTLEKDVKKEDGYVTVSINAETSVSASGTVEFTKAKVGVGASVEGSVEAGKTMTYEVKMKEADYEKLKRGEIAPPHPLNAETIPDGTSVKMEQGQFAGYGLDVGLSYHAAELGISGDVKSGKGMSIEVSRDGDKLSMTAGPTEFIENNGKVSLGVGPVSVSMGRSDTLKEYKLRTAEFDLSNPDGKKAYDAFAKDGRMPEKEGPGVANTLRFDKINYESTGGKVGIDVGPFSIESDGTTNTGEYLITHHPDGTKSMTSDITYGGDHPDVTIEQKYGTDGKLIPGSEKFAMKFDTKDDNARELLVYSYTGDSAKAKAARENDKPITLNLTASDIQEMQRRSGIQAENGGHMGINVLLTDYDGKPNDPLMAVRNMACSPAYNEYKLAESYFGLFQDGDKKPLPGELVIG</sequence>
<dbReference type="EMBL" id="VIFM01000177">
    <property type="protein sequence ID" value="TQF11649.1"/>
    <property type="molecule type" value="Genomic_DNA"/>
</dbReference>
<evidence type="ECO:0000313" key="3">
    <source>
        <dbReference type="Proteomes" id="UP000315369"/>
    </source>
</evidence>
<dbReference type="AlphaFoldDB" id="A0A540WRM1"/>
<dbReference type="Proteomes" id="UP000315369">
    <property type="component" value="Unassembled WGS sequence"/>
</dbReference>
<name>A0A540WRM1_9BACT</name>
<dbReference type="OrthoDB" id="4846757at2"/>